<gene>
    <name evidence="1" type="ORF">SD77_2691</name>
</gene>
<comment type="caution">
    <text evidence="1">The sequence shown here is derived from an EMBL/GenBank/DDBJ whole genome shotgun (WGS) entry which is preliminary data.</text>
</comment>
<name>A0ABR5APU1_BACBA</name>
<evidence type="ECO:0000313" key="2">
    <source>
        <dbReference type="Proteomes" id="UP000031982"/>
    </source>
</evidence>
<organism evidence="1 2">
    <name type="scientific">Bacillus badius</name>
    <dbReference type="NCBI Taxonomy" id="1455"/>
    <lineage>
        <taxon>Bacteria</taxon>
        <taxon>Bacillati</taxon>
        <taxon>Bacillota</taxon>
        <taxon>Bacilli</taxon>
        <taxon>Bacillales</taxon>
        <taxon>Bacillaceae</taxon>
        <taxon>Pseudobacillus</taxon>
    </lineage>
</organism>
<dbReference type="Proteomes" id="UP000031982">
    <property type="component" value="Unassembled WGS sequence"/>
</dbReference>
<dbReference type="RefSeq" id="WP_052477411.1">
    <property type="nucleotide sequence ID" value="NZ_JARTHD010000023.1"/>
</dbReference>
<evidence type="ECO:0000313" key="1">
    <source>
        <dbReference type="EMBL" id="KIL75851.1"/>
    </source>
</evidence>
<protein>
    <recommendedName>
        <fullName evidence="3">DUF1266 domain-containing protein</fullName>
    </recommendedName>
</protein>
<accession>A0ABR5APU1</accession>
<keyword evidence="2" id="KW-1185">Reference proteome</keyword>
<sequence>MSDMYALILASPGMAGYPLFKDYCRLKDQGLRQASFQKLDAFLQKTREWEQAEKRVFVSRLFSLCETAENSRELIVYPLEQRLLKPVLERWMKEKDCDARPFKWHGLFLSSESRLEYLEAALEKSGKKDQQVLEALMDFYSHCVWYSFHHIAEDAYLGEIEEDRQMIQRLKALHKYITDEERQNGWKKAIAGHEALLNDWTAFISSGQTEGFAEWCEEKGKAYSFTQAFYYDA</sequence>
<dbReference type="EMBL" id="JXLP01000021">
    <property type="protein sequence ID" value="KIL75851.1"/>
    <property type="molecule type" value="Genomic_DNA"/>
</dbReference>
<proteinExistence type="predicted"/>
<evidence type="ECO:0008006" key="3">
    <source>
        <dbReference type="Google" id="ProtNLM"/>
    </source>
</evidence>
<reference evidence="1 2" key="1">
    <citation type="submission" date="2015-01" db="EMBL/GenBank/DDBJ databases">
        <title>Genome Assembly of Bacillus badius MTCC 1458.</title>
        <authorList>
            <person name="Verma A."/>
            <person name="Khatri I."/>
            <person name="Mual P."/>
            <person name="Subramanian S."/>
            <person name="Krishnamurthi S."/>
        </authorList>
    </citation>
    <scope>NUCLEOTIDE SEQUENCE [LARGE SCALE GENOMIC DNA]</scope>
    <source>
        <strain evidence="1 2">MTCC 1458</strain>
    </source>
</reference>